<evidence type="ECO:0000256" key="2">
    <source>
        <dbReference type="ARBA" id="ARBA00004162"/>
    </source>
</evidence>
<dbReference type="GO" id="GO:0009425">
    <property type="term" value="C:bacterial-type flagellum basal body"/>
    <property type="evidence" value="ECO:0007669"/>
    <property type="project" value="InterPro"/>
</dbReference>
<dbReference type="Proteomes" id="UP000002490">
    <property type="component" value="Chromosome"/>
</dbReference>
<comment type="function">
    <text evidence="1 11">Controls the rotational direction of flagella during chemotaxis.</text>
</comment>
<dbReference type="InterPro" id="IPR005503">
    <property type="entry name" value="FliL"/>
</dbReference>
<dbReference type="PANTHER" id="PTHR35091">
    <property type="entry name" value="FLAGELLAR PROTEIN FLIL"/>
    <property type="match status" value="1"/>
</dbReference>
<keyword evidence="5" id="KW-1003">Cell membrane</keyword>
<dbReference type="Pfam" id="PF03748">
    <property type="entry name" value="FliL"/>
    <property type="match status" value="1"/>
</dbReference>
<keyword evidence="10 11" id="KW-0472">Membrane</keyword>
<evidence type="ECO:0000256" key="9">
    <source>
        <dbReference type="ARBA" id="ARBA00022989"/>
    </source>
</evidence>
<keyword evidence="8 11" id="KW-0283">Flagellar rotation</keyword>
<keyword evidence="6 11" id="KW-0145">Chemotaxis</keyword>
<feature type="transmembrane region" description="Helical" evidence="11">
    <location>
        <begin position="46"/>
        <end position="68"/>
    </location>
</feature>
<sequence>MWVDRGWWPSAQALPQVIIVIHRLISKQEFVFPMSDNTFPAKRKSSIWLILLVLVAIAASAGGGYSWWLLHKSKPTNTQIVAAIPVFMPLETFTVNLITPDNNLDRVLYIGLTLRLPDDTTRTKLNDYLPEVRSRLLLLLSRQSADSLSNEEGKQRLVNDIKNILSPPMVKGQPNQVISDVLFTAFILR</sequence>
<comment type="subcellular location">
    <subcellularLocation>
        <location evidence="11">Cell inner membrane</location>
    </subcellularLocation>
    <subcellularLocation>
        <location evidence="2">Cell membrane</location>
        <topology evidence="2">Single-pass membrane protein</topology>
    </subcellularLocation>
</comment>
<dbReference type="AlphaFoldDB" id="Q8D0B0"/>
<name>Q8D0B0_YERPE</name>
<evidence type="ECO:0000256" key="5">
    <source>
        <dbReference type="ARBA" id="ARBA00022475"/>
    </source>
</evidence>
<dbReference type="EMBL" id="AE009952">
    <property type="protein sequence ID" value="AAM86039.1"/>
    <property type="molecule type" value="Genomic_DNA"/>
</dbReference>
<organism evidence="12 13">
    <name type="scientific">Yersinia pestis</name>
    <dbReference type="NCBI Taxonomy" id="632"/>
    <lineage>
        <taxon>Bacteria</taxon>
        <taxon>Pseudomonadati</taxon>
        <taxon>Pseudomonadota</taxon>
        <taxon>Gammaproteobacteria</taxon>
        <taxon>Enterobacterales</taxon>
        <taxon>Yersiniaceae</taxon>
        <taxon>Yersinia</taxon>
    </lineage>
</organism>
<evidence type="ECO:0000256" key="3">
    <source>
        <dbReference type="ARBA" id="ARBA00008281"/>
    </source>
</evidence>
<evidence type="ECO:0000313" key="12">
    <source>
        <dbReference type="EMBL" id="AAM86039.1"/>
    </source>
</evidence>
<protein>
    <recommendedName>
        <fullName evidence="4 11">Flagellar protein FliL</fullName>
    </recommendedName>
</protein>
<keyword evidence="12" id="KW-0969">Cilium</keyword>
<comment type="similarity">
    <text evidence="3 11">Belongs to the FliL family.</text>
</comment>
<dbReference type="KEGG" id="ypk:y2482"/>
<evidence type="ECO:0000256" key="10">
    <source>
        <dbReference type="ARBA" id="ARBA00023136"/>
    </source>
</evidence>
<proteinExistence type="inferred from homology"/>
<keyword evidence="11" id="KW-0997">Cell inner membrane</keyword>
<dbReference type="HOGENOM" id="CLU_099018_0_1_6"/>
<dbReference type="PANTHER" id="PTHR35091:SF2">
    <property type="entry name" value="FLAGELLAR PROTEIN FLIL"/>
    <property type="match status" value="1"/>
</dbReference>
<evidence type="ECO:0000313" key="13">
    <source>
        <dbReference type="Proteomes" id="UP000002490"/>
    </source>
</evidence>
<evidence type="ECO:0000256" key="6">
    <source>
        <dbReference type="ARBA" id="ARBA00022500"/>
    </source>
</evidence>
<keyword evidence="7 11" id="KW-0812">Transmembrane</keyword>
<evidence type="ECO:0000256" key="4">
    <source>
        <dbReference type="ARBA" id="ARBA00021812"/>
    </source>
</evidence>
<accession>Q8D0B0</accession>
<evidence type="ECO:0000256" key="8">
    <source>
        <dbReference type="ARBA" id="ARBA00022779"/>
    </source>
</evidence>
<keyword evidence="9 11" id="KW-1133">Transmembrane helix</keyword>
<evidence type="ECO:0000256" key="11">
    <source>
        <dbReference type="RuleBase" id="RU364125"/>
    </source>
</evidence>
<dbReference type="NCBIfam" id="NF005435">
    <property type="entry name" value="PRK07021.1"/>
    <property type="match status" value="1"/>
</dbReference>
<dbReference type="GO" id="GO:0006935">
    <property type="term" value="P:chemotaxis"/>
    <property type="evidence" value="ECO:0007669"/>
    <property type="project" value="UniProtKB-KW"/>
</dbReference>
<gene>
    <name evidence="12" type="primary">fliL</name>
    <name evidence="12" type="ordered locus">y2482</name>
</gene>
<keyword evidence="12" id="KW-0966">Cell projection</keyword>
<evidence type="ECO:0000256" key="1">
    <source>
        <dbReference type="ARBA" id="ARBA00002254"/>
    </source>
</evidence>
<dbReference type="GO" id="GO:0071973">
    <property type="term" value="P:bacterial-type flagellum-dependent cell motility"/>
    <property type="evidence" value="ECO:0007669"/>
    <property type="project" value="InterPro"/>
</dbReference>
<evidence type="ECO:0000256" key="7">
    <source>
        <dbReference type="ARBA" id="ARBA00022692"/>
    </source>
</evidence>
<dbReference type="GO" id="GO:0005886">
    <property type="term" value="C:plasma membrane"/>
    <property type="evidence" value="ECO:0007669"/>
    <property type="project" value="UniProtKB-SubCell"/>
</dbReference>
<reference evidence="12 13" key="1">
    <citation type="journal article" date="2002" name="J. Bacteriol.">
        <title>Genome sequence of Yersinia pestis KIM.</title>
        <authorList>
            <person name="Deng W."/>
            <person name="Burland V."/>
            <person name="Plunkett G.III."/>
            <person name="Boutin A."/>
            <person name="Mayhew G.F."/>
            <person name="Liss P."/>
            <person name="Perna N.T."/>
            <person name="Rose D.J."/>
            <person name="Mau B."/>
            <person name="Zhou S."/>
            <person name="Schwartz D.C."/>
            <person name="Fetherston J.D."/>
            <person name="Lindler L.E."/>
            <person name="Brubaker R.R."/>
            <person name="Plana G.V."/>
            <person name="Straley S.C."/>
            <person name="McDonough K.A."/>
            <person name="Nilles M.L."/>
            <person name="Matson J.S."/>
            <person name="Blattner F.R."/>
            <person name="Perry R.D."/>
        </authorList>
    </citation>
    <scope>NUCLEOTIDE SEQUENCE [LARGE SCALE GENOMIC DNA]</scope>
    <source>
        <strain evidence="13">KIM10+ / Biovar Mediaevalis</strain>
    </source>
</reference>
<keyword evidence="12" id="KW-0282">Flagellum</keyword>